<dbReference type="RefSeq" id="WP_344533794.1">
    <property type="nucleotide sequence ID" value="NZ_BAAAPE010000016.1"/>
</dbReference>
<keyword evidence="4" id="KW-1185">Reference proteome</keyword>
<keyword evidence="1" id="KW-0732">Signal</keyword>
<dbReference type="NCBIfam" id="NF004636">
    <property type="entry name" value="PRK05985.1"/>
    <property type="match status" value="1"/>
</dbReference>
<evidence type="ECO:0000256" key="1">
    <source>
        <dbReference type="SAM" id="SignalP"/>
    </source>
</evidence>
<dbReference type="Gene3D" id="3.20.20.140">
    <property type="entry name" value="Metal-dependent hydrolases"/>
    <property type="match status" value="1"/>
</dbReference>
<feature type="chain" id="PRO_5046414298" evidence="1">
    <location>
        <begin position="28"/>
        <end position="440"/>
    </location>
</feature>
<dbReference type="Pfam" id="PF07969">
    <property type="entry name" value="Amidohydro_3"/>
    <property type="match status" value="1"/>
</dbReference>
<gene>
    <name evidence="3" type="ORF">GCM10009801_68220</name>
</gene>
<dbReference type="InterPro" id="IPR006311">
    <property type="entry name" value="TAT_signal"/>
</dbReference>
<dbReference type="PANTHER" id="PTHR32027">
    <property type="entry name" value="CYTOSINE DEAMINASE"/>
    <property type="match status" value="1"/>
</dbReference>
<organism evidence="3 4">
    <name type="scientific">Streptomyces albiaxialis</name>
    <dbReference type="NCBI Taxonomy" id="329523"/>
    <lineage>
        <taxon>Bacteria</taxon>
        <taxon>Bacillati</taxon>
        <taxon>Actinomycetota</taxon>
        <taxon>Actinomycetes</taxon>
        <taxon>Kitasatosporales</taxon>
        <taxon>Streptomycetaceae</taxon>
        <taxon>Streptomyces</taxon>
    </lineage>
</organism>
<dbReference type="Gene3D" id="2.30.40.10">
    <property type="entry name" value="Urease, subunit C, domain 1"/>
    <property type="match status" value="1"/>
</dbReference>
<dbReference type="InterPro" id="IPR032466">
    <property type="entry name" value="Metal_Hydrolase"/>
</dbReference>
<evidence type="ECO:0000313" key="3">
    <source>
        <dbReference type="EMBL" id="GAA2097668.1"/>
    </source>
</evidence>
<dbReference type="SUPFAM" id="SSF51338">
    <property type="entry name" value="Composite domain of metallo-dependent hydrolases"/>
    <property type="match status" value="1"/>
</dbReference>
<evidence type="ECO:0000259" key="2">
    <source>
        <dbReference type="Pfam" id="PF07969"/>
    </source>
</evidence>
<proteinExistence type="predicted"/>
<dbReference type="SUPFAM" id="SSF51556">
    <property type="entry name" value="Metallo-dependent hydrolases"/>
    <property type="match status" value="1"/>
</dbReference>
<feature type="signal peptide" evidence="1">
    <location>
        <begin position="1"/>
        <end position="27"/>
    </location>
</feature>
<dbReference type="InterPro" id="IPR013108">
    <property type="entry name" value="Amidohydro_3"/>
</dbReference>
<protein>
    <submittedName>
        <fullName evidence="3">Amidohydrolase family protein</fullName>
    </submittedName>
</protein>
<dbReference type="InterPro" id="IPR011059">
    <property type="entry name" value="Metal-dep_hydrolase_composite"/>
</dbReference>
<dbReference type="PANTHER" id="PTHR32027:SF9">
    <property type="entry name" value="BLL3847 PROTEIN"/>
    <property type="match status" value="1"/>
</dbReference>
<comment type="caution">
    <text evidence="3">The sequence shown here is derived from an EMBL/GenBank/DDBJ whole genome shotgun (WGS) entry which is preliminary data.</text>
</comment>
<dbReference type="InterPro" id="IPR052349">
    <property type="entry name" value="Metallo-hydrolase_Enzymes"/>
</dbReference>
<dbReference type="Proteomes" id="UP001500016">
    <property type="component" value="Unassembled WGS sequence"/>
</dbReference>
<sequence>MTPSRMSRRGVLASAAAFAGTSVTMSAATPAAAAPVTAAGESPRGKGPAKAVVFRDVRPFGASEPVDLTVLDGRISDRPAPPGAEVVDGGGRLALPSLVDAHIHPDKTTWGGDWVSRKPADGIADYAAQDVELFESQDRTVGERAYGLMAHAVTRGTRAMRAHADIAPAYGLACVEGLGHARERLKHALDVQIVAFPQHGVIRTPGTAELLEEAARSGAVDQIGGIDPISFDQAPKEQLDLVFGLADRHGLGVDIHLHDRDDKGTDVLRAIVERTRALGLRGKVTVSHAFCLTRLSDAELDRTAAELGDLDISVTTVAPNESLVLPIAKLHEHGVRVGLGSDGVRDAWSPFGNADMLHRTHILGWVTDVRLDEELRDCYAVGAHGGAELMGIGRSEFKDGDPADFVLVKGEGTPQVVVDMPQRDVVVHAGHVVARNGVLL</sequence>
<reference evidence="4" key="1">
    <citation type="journal article" date="2019" name="Int. J. Syst. Evol. Microbiol.">
        <title>The Global Catalogue of Microorganisms (GCM) 10K type strain sequencing project: providing services to taxonomists for standard genome sequencing and annotation.</title>
        <authorList>
            <consortium name="The Broad Institute Genomics Platform"/>
            <consortium name="The Broad Institute Genome Sequencing Center for Infectious Disease"/>
            <person name="Wu L."/>
            <person name="Ma J."/>
        </authorList>
    </citation>
    <scope>NUCLEOTIDE SEQUENCE [LARGE SCALE GENOMIC DNA]</scope>
    <source>
        <strain evidence="4">JCM 15478</strain>
    </source>
</reference>
<accession>A0ABP5IEL4</accession>
<evidence type="ECO:0000313" key="4">
    <source>
        <dbReference type="Proteomes" id="UP001500016"/>
    </source>
</evidence>
<feature type="domain" description="Amidohydrolase 3" evidence="2">
    <location>
        <begin position="85"/>
        <end position="413"/>
    </location>
</feature>
<dbReference type="PROSITE" id="PS51318">
    <property type="entry name" value="TAT"/>
    <property type="match status" value="1"/>
</dbReference>
<dbReference type="EMBL" id="BAAAPE010000016">
    <property type="protein sequence ID" value="GAA2097668.1"/>
    <property type="molecule type" value="Genomic_DNA"/>
</dbReference>
<name>A0ABP5IEL4_9ACTN</name>
<dbReference type="CDD" id="cd01293">
    <property type="entry name" value="Bact_CD"/>
    <property type="match status" value="1"/>
</dbReference>